<organism evidence="1 2">
    <name type="scientific">Triticum urartu</name>
    <name type="common">Red wild einkorn</name>
    <name type="synonym">Crithodium urartu</name>
    <dbReference type="NCBI Taxonomy" id="4572"/>
    <lineage>
        <taxon>Eukaryota</taxon>
        <taxon>Viridiplantae</taxon>
        <taxon>Streptophyta</taxon>
        <taxon>Embryophyta</taxon>
        <taxon>Tracheophyta</taxon>
        <taxon>Spermatophyta</taxon>
        <taxon>Magnoliopsida</taxon>
        <taxon>Liliopsida</taxon>
        <taxon>Poales</taxon>
        <taxon>Poaceae</taxon>
        <taxon>BOP clade</taxon>
        <taxon>Pooideae</taxon>
        <taxon>Triticodae</taxon>
        <taxon>Triticeae</taxon>
        <taxon>Triticinae</taxon>
        <taxon>Triticum</taxon>
    </lineage>
</organism>
<accession>A0A8R7UNJ0</accession>
<dbReference type="EnsemblPlants" id="TuG1812G0500004659.01.T01">
    <property type="protein sequence ID" value="TuG1812G0500004659.01.T01.cds255003"/>
    <property type="gene ID" value="TuG1812G0500004659.01"/>
</dbReference>
<reference evidence="1" key="3">
    <citation type="submission" date="2022-06" db="UniProtKB">
        <authorList>
            <consortium name="EnsemblPlants"/>
        </authorList>
    </citation>
    <scope>IDENTIFICATION</scope>
</reference>
<protein>
    <submittedName>
        <fullName evidence="1">Uncharacterized protein</fullName>
    </submittedName>
</protein>
<proteinExistence type="predicted"/>
<sequence>MPVFSSIFSAYADWKSEMPSSACATSMPRKYESRPKSLIVNMSFICSLNIATSSALEPVMIKSSTYTPTSSRAFP</sequence>
<reference evidence="2" key="1">
    <citation type="journal article" date="2013" name="Nature">
        <title>Draft genome of the wheat A-genome progenitor Triticum urartu.</title>
        <authorList>
            <person name="Ling H.Q."/>
            <person name="Zhao S."/>
            <person name="Liu D."/>
            <person name="Wang J."/>
            <person name="Sun H."/>
            <person name="Zhang C."/>
            <person name="Fan H."/>
            <person name="Li D."/>
            <person name="Dong L."/>
            <person name="Tao Y."/>
            <person name="Gao C."/>
            <person name="Wu H."/>
            <person name="Li Y."/>
            <person name="Cui Y."/>
            <person name="Guo X."/>
            <person name="Zheng S."/>
            <person name="Wang B."/>
            <person name="Yu K."/>
            <person name="Liang Q."/>
            <person name="Yang W."/>
            <person name="Lou X."/>
            <person name="Chen J."/>
            <person name="Feng M."/>
            <person name="Jian J."/>
            <person name="Zhang X."/>
            <person name="Luo G."/>
            <person name="Jiang Y."/>
            <person name="Liu J."/>
            <person name="Wang Z."/>
            <person name="Sha Y."/>
            <person name="Zhang B."/>
            <person name="Wu H."/>
            <person name="Tang D."/>
            <person name="Shen Q."/>
            <person name="Xue P."/>
            <person name="Zou S."/>
            <person name="Wang X."/>
            <person name="Liu X."/>
            <person name="Wang F."/>
            <person name="Yang Y."/>
            <person name="An X."/>
            <person name="Dong Z."/>
            <person name="Zhang K."/>
            <person name="Zhang X."/>
            <person name="Luo M.C."/>
            <person name="Dvorak J."/>
            <person name="Tong Y."/>
            <person name="Wang J."/>
            <person name="Yang H."/>
            <person name="Li Z."/>
            <person name="Wang D."/>
            <person name="Zhang A."/>
            <person name="Wang J."/>
        </authorList>
    </citation>
    <scope>NUCLEOTIDE SEQUENCE</scope>
    <source>
        <strain evidence="2">cv. G1812</strain>
    </source>
</reference>
<evidence type="ECO:0000313" key="1">
    <source>
        <dbReference type="EnsemblPlants" id="TuG1812G0500004659.01.T01.cds255003"/>
    </source>
</evidence>
<dbReference type="AlphaFoldDB" id="A0A8R7UNJ0"/>
<reference evidence="1" key="2">
    <citation type="submission" date="2018-03" db="EMBL/GenBank/DDBJ databases">
        <title>The Triticum urartu genome reveals the dynamic nature of wheat genome evolution.</title>
        <authorList>
            <person name="Ling H."/>
            <person name="Ma B."/>
            <person name="Shi X."/>
            <person name="Liu H."/>
            <person name="Dong L."/>
            <person name="Sun H."/>
            <person name="Cao Y."/>
            <person name="Gao Q."/>
            <person name="Zheng S."/>
            <person name="Li Y."/>
            <person name="Yu Y."/>
            <person name="Du H."/>
            <person name="Qi M."/>
            <person name="Li Y."/>
            <person name="Yu H."/>
            <person name="Cui Y."/>
            <person name="Wang N."/>
            <person name="Chen C."/>
            <person name="Wu H."/>
            <person name="Zhao Y."/>
            <person name="Zhang J."/>
            <person name="Li Y."/>
            <person name="Zhou W."/>
            <person name="Zhang B."/>
            <person name="Hu W."/>
            <person name="Eijk M."/>
            <person name="Tang J."/>
            <person name="Witsenboer H."/>
            <person name="Zhao S."/>
            <person name="Li Z."/>
            <person name="Zhang A."/>
            <person name="Wang D."/>
            <person name="Liang C."/>
        </authorList>
    </citation>
    <scope>NUCLEOTIDE SEQUENCE [LARGE SCALE GENOMIC DNA]</scope>
    <source>
        <strain evidence="1">cv. G1812</strain>
    </source>
</reference>
<evidence type="ECO:0000313" key="2">
    <source>
        <dbReference type="Proteomes" id="UP000015106"/>
    </source>
</evidence>
<dbReference type="Proteomes" id="UP000015106">
    <property type="component" value="Chromosome 5"/>
</dbReference>
<name>A0A8R7UNJ0_TRIUA</name>
<dbReference type="Gramene" id="TuG1812G0500004659.01.T01">
    <property type="protein sequence ID" value="TuG1812G0500004659.01.T01.cds255003"/>
    <property type="gene ID" value="TuG1812G0500004659.01"/>
</dbReference>
<keyword evidence="2" id="KW-1185">Reference proteome</keyword>